<reference evidence="1 2" key="1">
    <citation type="submission" date="2016-10" db="EMBL/GenBank/DDBJ databases">
        <authorList>
            <person name="de Groot N.N."/>
        </authorList>
    </citation>
    <scope>NUCLEOTIDE SEQUENCE [LARGE SCALE GENOMIC DNA]</scope>
    <source>
        <strain evidence="1 2">CGMCC 4.2026</strain>
    </source>
</reference>
<evidence type="ECO:0000313" key="1">
    <source>
        <dbReference type="EMBL" id="SEO37497.1"/>
    </source>
</evidence>
<name>A0A1H8P6N9_9ACTN</name>
<dbReference type="STRING" id="310780.SAMN05216267_1024138"/>
<dbReference type="RefSeq" id="WP_069465696.1">
    <property type="nucleotide sequence ID" value="NZ_FODD01000024.1"/>
</dbReference>
<proteinExistence type="predicted"/>
<dbReference type="OrthoDB" id="4150919at2"/>
<dbReference type="Proteomes" id="UP000181951">
    <property type="component" value="Unassembled WGS sequence"/>
</dbReference>
<protein>
    <submittedName>
        <fullName evidence="1">Uncharacterized protein</fullName>
    </submittedName>
</protein>
<dbReference type="AlphaFoldDB" id="A0A1H8P6N9"/>
<dbReference type="EMBL" id="FODD01000024">
    <property type="protein sequence ID" value="SEO37497.1"/>
    <property type="molecule type" value="Genomic_DNA"/>
</dbReference>
<evidence type="ECO:0000313" key="2">
    <source>
        <dbReference type="Proteomes" id="UP000181951"/>
    </source>
</evidence>
<keyword evidence="2" id="KW-1185">Reference proteome</keyword>
<sequence>MTFETRTSTPNWFTVDHDDALWFPMPLSITGTRWADVAEWAFDSACDRFLRGGRELNKKVVKKEVLPFAETLVAAHSSAVGKIGAHKFFFHCPDYTKLPVLISIAAWKRDGTREEALQHYAYWGTKSATSAPVAEWFETEALGTGVKAQWTGVTGPGPYDQVNYIFRDDTYDADVHVFLTAWDHDRYLEVVPDLDQLVRAIRCVPGDAS</sequence>
<gene>
    <name evidence="1" type="ORF">SAMN05216267_1024138</name>
</gene>
<accession>A0A1H8P6N9</accession>
<organism evidence="1 2">
    <name type="scientific">Actinacidiphila rubida</name>
    <dbReference type="NCBI Taxonomy" id="310780"/>
    <lineage>
        <taxon>Bacteria</taxon>
        <taxon>Bacillati</taxon>
        <taxon>Actinomycetota</taxon>
        <taxon>Actinomycetes</taxon>
        <taxon>Kitasatosporales</taxon>
        <taxon>Streptomycetaceae</taxon>
        <taxon>Actinacidiphila</taxon>
    </lineage>
</organism>